<dbReference type="InterPro" id="IPR006144">
    <property type="entry name" value="Secretion_HlyD_CS"/>
</dbReference>
<dbReference type="PROSITE" id="PS00543">
    <property type="entry name" value="HLYD_FAMILY"/>
    <property type="match status" value="1"/>
</dbReference>
<proteinExistence type="inferred from homology"/>
<accession>A0ABT1GA82</accession>
<organism evidence="11 12">
    <name type="scientific">Natronospira proteinivora</name>
    <dbReference type="NCBI Taxonomy" id="1807133"/>
    <lineage>
        <taxon>Bacteria</taxon>
        <taxon>Pseudomonadati</taxon>
        <taxon>Pseudomonadota</taxon>
        <taxon>Gammaproteobacteria</taxon>
        <taxon>Natronospirales</taxon>
        <taxon>Natronospiraceae</taxon>
        <taxon>Natronospira</taxon>
    </lineage>
</organism>
<dbReference type="Gene3D" id="2.40.50.100">
    <property type="match status" value="1"/>
</dbReference>
<dbReference type="PANTHER" id="PTHR30386:SF28">
    <property type="entry name" value="EXPORTED PROTEIN"/>
    <property type="match status" value="1"/>
</dbReference>
<dbReference type="RefSeq" id="WP_253449935.1">
    <property type="nucleotide sequence ID" value="NZ_JALJYF010000002.1"/>
</dbReference>
<feature type="transmembrane region" description="Helical" evidence="8">
    <location>
        <begin position="29"/>
        <end position="48"/>
    </location>
</feature>
<keyword evidence="5 8" id="KW-1133">Transmembrane helix</keyword>
<comment type="subcellular location">
    <subcellularLocation>
        <location evidence="1">Membrane</location>
        <topology evidence="1">Single-pass membrane protein</topology>
    </subcellularLocation>
</comment>
<comment type="similarity">
    <text evidence="2">Belongs to the membrane fusion protein (MFP) (TC 8.A.1) family.</text>
</comment>
<keyword evidence="4 8" id="KW-0812">Transmembrane</keyword>
<evidence type="ECO:0000256" key="7">
    <source>
        <dbReference type="SAM" id="Coils"/>
    </source>
</evidence>
<keyword evidence="7" id="KW-0175">Coiled coil</keyword>
<keyword evidence="6 8" id="KW-0472">Membrane</keyword>
<evidence type="ECO:0000256" key="6">
    <source>
        <dbReference type="ARBA" id="ARBA00023136"/>
    </source>
</evidence>
<comment type="caution">
    <text evidence="11">The sequence shown here is derived from an EMBL/GenBank/DDBJ whole genome shotgun (WGS) entry which is preliminary data.</text>
</comment>
<dbReference type="InterPro" id="IPR058982">
    <property type="entry name" value="Beta-barrel_AprE"/>
</dbReference>
<dbReference type="PANTHER" id="PTHR30386">
    <property type="entry name" value="MEMBRANE FUSION SUBUNIT OF EMRAB-TOLC MULTIDRUG EFFLUX PUMP"/>
    <property type="match status" value="1"/>
</dbReference>
<evidence type="ECO:0000256" key="1">
    <source>
        <dbReference type="ARBA" id="ARBA00004167"/>
    </source>
</evidence>
<feature type="domain" description="Multidrug resistance protein MdtA-like barrel-sandwich hybrid" evidence="9">
    <location>
        <begin position="69"/>
        <end position="289"/>
    </location>
</feature>
<evidence type="ECO:0000256" key="4">
    <source>
        <dbReference type="ARBA" id="ARBA00022692"/>
    </source>
</evidence>
<dbReference type="Gene3D" id="2.40.30.170">
    <property type="match status" value="1"/>
</dbReference>
<evidence type="ECO:0000256" key="8">
    <source>
        <dbReference type="SAM" id="Phobius"/>
    </source>
</evidence>
<dbReference type="Pfam" id="PF26002">
    <property type="entry name" value="Beta-barrel_AprE"/>
    <property type="match status" value="1"/>
</dbReference>
<gene>
    <name evidence="11" type="ORF">J2T60_002220</name>
</gene>
<evidence type="ECO:0000313" key="12">
    <source>
        <dbReference type="Proteomes" id="UP001523550"/>
    </source>
</evidence>
<dbReference type="Proteomes" id="UP001523550">
    <property type="component" value="Unassembled WGS sequence"/>
</dbReference>
<sequence length="414" mass="47077">MKPLFRKEVYKQRDQKLQGEIRVARPPSFVWLTWLITGFVLLSAIFLFTGDYARKEGVQGLIEPDAGVLEIRPDVQGYVQEVLVEEGERVEKGQALLRISGERFLAAEGAINQALTLALEYRIDRIENRIKNENRRHELHLDALKNQIESTRQQLERSEEQIALLSSRVEMNQSLLDHMESLKAQGHESEVEVIQQRDAVLALSQEHQNALLNRINLEESLSQLRFERAQAPIQHQTELDNLNLQKEESRRELLQMRHEREAEVRAPEAGRVSGMIAVDGQPVDPGGTLLHILPEDSRLQAVLHVPSRSIGMIQAGQSVRLRYDAFPYQRFGVYEGIITEVGTTAYIQGEGPASESADGASYRVVVALDHQEIPAYGQSFPLRPGMRLEADIVTENRTLIRWLFDPIFSVQRTL</sequence>
<keyword evidence="3" id="KW-0813">Transport</keyword>
<feature type="coiled-coil region" evidence="7">
    <location>
        <begin position="123"/>
        <end position="168"/>
    </location>
</feature>
<evidence type="ECO:0000313" key="11">
    <source>
        <dbReference type="EMBL" id="MCP1728220.1"/>
    </source>
</evidence>
<dbReference type="Pfam" id="PF25917">
    <property type="entry name" value="BSH_RND"/>
    <property type="match status" value="1"/>
</dbReference>
<dbReference type="PRINTS" id="PR01490">
    <property type="entry name" value="RTXTOXIND"/>
</dbReference>
<reference evidence="11 12" key="1">
    <citation type="submission" date="2022-03" db="EMBL/GenBank/DDBJ databases">
        <title>Genomic Encyclopedia of Type Strains, Phase III (KMG-III): the genomes of soil and plant-associated and newly described type strains.</title>
        <authorList>
            <person name="Whitman W."/>
        </authorList>
    </citation>
    <scope>NUCLEOTIDE SEQUENCE [LARGE SCALE GENOMIC DNA]</scope>
    <source>
        <strain evidence="11 12">BSker1</strain>
    </source>
</reference>
<dbReference type="InterPro" id="IPR050739">
    <property type="entry name" value="MFP"/>
</dbReference>
<keyword evidence="12" id="KW-1185">Reference proteome</keyword>
<evidence type="ECO:0000256" key="3">
    <source>
        <dbReference type="ARBA" id="ARBA00022448"/>
    </source>
</evidence>
<evidence type="ECO:0000256" key="5">
    <source>
        <dbReference type="ARBA" id="ARBA00022989"/>
    </source>
</evidence>
<evidence type="ECO:0000256" key="2">
    <source>
        <dbReference type="ARBA" id="ARBA00009477"/>
    </source>
</evidence>
<evidence type="ECO:0000259" key="9">
    <source>
        <dbReference type="Pfam" id="PF25917"/>
    </source>
</evidence>
<dbReference type="InterPro" id="IPR058625">
    <property type="entry name" value="MdtA-like_BSH"/>
</dbReference>
<name>A0ABT1GA82_9GAMM</name>
<protein>
    <submittedName>
        <fullName evidence="11">Membrane fusion protein</fullName>
    </submittedName>
</protein>
<feature type="domain" description="AprE-like beta-barrel" evidence="10">
    <location>
        <begin position="303"/>
        <end position="395"/>
    </location>
</feature>
<evidence type="ECO:0000259" key="10">
    <source>
        <dbReference type="Pfam" id="PF26002"/>
    </source>
</evidence>
<dbReference type="EMBL" id="JALJYF010000002">
    <property type="protein sequence ID" value="MCP1728220.1"/>
    <property type="molecule type" value="Genomic_DNA"/>
</dbReference>
<dbReference type="SUPFAM" id="SSF111369">
    <property type="entry name" value="HlyD-like secretion proteins"/>
    <property type="match status" value="1"/>
</dbReference>